<sequence length="146" mass="17760">MYYSKYMEVKYLQKQYDRFLSQVKEEAKDLYWLYNFFFIIESALVGALLVGKIVPDYLFKAQISGLILALYWFMIVHKQRLWRNSLIQRIQKIEEVLKYENDFQMWPPKPQGAGFFREYILGKRGLWRSLFLLPLGFAIFWLMLIF</sequence>
<feature type="transmembrane region" description="Helical" evidence="1">
    <location>
        <begin position="31"/>
        <end position="51"/>
    </location>
</feature>
<dbReference type="Proteomes" id="UP000176187">
    <property type="component" value="Unassembled WGS sequence"/>
</dbReference>
<organism evidence="2 3">
    <name type="scientific">Candidatus Nomurabacteria bacterium RIFCSPLOWO2_01_FULL_41_12</name>
    <dbReference type="NCBI Taxonomy" id="1801774"/>
    <lineage>
        <taxon>Bacteria</taxon>
        <taxon>Candidatus Nomuraibacteriota</taxon>
    </lineage>
</organism>
<keyword evidence="1" id="KW-0812">Transmembrane</keyword>
<protein>
    <submittedName>
        <fullName evidence="2">Uncharacterized protein</fullName>
    </submittedName>
</protein>
<evidence type="ECO:0000313" key="3">
    <source>
        <dbReference type="Proteomes" id="UP000176187"/>
    </source>
</evidence>
<feature type="transmembrane region" description="Helical" evidence="1">
    <location>
        <begin position="57"/>
        <end position="76"/>
    </location>
</feature>
<gene>
    <name evidence="2" type="ORF">A3A05_03345</name>
</gene>
<comment type="caution">
    <text evidence="2">The sequence shown here is derived from an EMBL/GenBank/DDBJ whole genome shotgun (WGS) entry which is preliminary data.</text>
</comment>
<dbReference type="STRING" id="1801774.A3A05_03345"/>
<dbReference type="AlphaFoldDB" id="A0A1F6WVA2"/>
<proteinExistence type="predicted"/>
<reference evidence="2 3" key="1">
    <citation type="journal article" date="2016" name="Nat. Commun.">
        <title>Thousands of microbial genomes shed light on interconnected biogeochemical processes in an aquifer system.</title>
        <authorList>
            <person name="Anantharaman K."/>
            <person name="Brown C.T."/>
            <person name="Hug L.A."/>
            <person name="Sharon I."/>
            <person name="Castelle C.J."/>
            <person name="Probst A.J."/>
            <person name="Thomas B.C."/>
            <person name="Singh A."/>
            <person name="Wilkins M.J."/>
            <person name="Karaoz U."/>
            <person name="Brodie E.L."/>
            <person name="Williams K.H."/>
            <person name="Hubbard S.S."/>
            <person name="Banfield J.F."/>
        </authorList>
    </citation>
    <scope>NUCLEOTIDE SEQUENCE [LARGE SCALE GENOMIC DNA]</scope>
</reference>
<feature type="transmembrane region" description="Helical" evidence="1">
    <location>
        <begin position="125"/>
        <end position="145"/>
    </location>
</feature>
<dbReference type="InterPro" id="IPR056918">
    <property type="entry name" value="8xMP"/>
</dbReference>
<evidence type="ECO:0000313" key="2">
    <source>
        <dbReference type="EMBL" id="OGI85806.1"/>
    </source>
</evidence>
<dbReference type="Pfam" id="PF24838">
    <property type="entry name" value="8xMP"/>
    <property type="match status" value="1"/>
</dbReference>
<dbReference type="EMBL" id="MFUY01000022">
    <property type="protein sequence ID" value="OGI85806.1"/>
    <property type="molecule type" value="Genomic_DNA"/>
</dbReference>
<name>A0A1F6WVA2_9BACT</name>
<keyword evidence="1" id="KW-0472">Membrane</keyword>
<evidence type="ECO:0000256" key="1">
    <source>
        <dbReference type="SAM" id="Phobius"/>
    </source>
</evidence>
<accession>A0A1F6WVA2</accession>
<keyword evidence="1" id="KW-1133">Transmembrane helix</keyword>